<gene>
    <name evidence="14" type="ORF">UCRPA7_3741</name>
</gene>
<evidence type="ECO:0000256" key="1">
    <source>
        <dbReference type="ARBA" id="ARBA00001678"/>
    </source>
</evidence>
<dbReference type="SMART" id="SM00236">
    <property type="entry name" value="fCBD"/>
    <property type="match status" value="1"/>
</dbReference>
<evidence type="ECO:0000256" key="8">
    <source>
        <dbReference type="ARBA" id="ARBA00023295"/>
    </source>
</evidence>
<dbReference type="HOGENOM" id="CLU_031603_4_1_1"/>
<dbReference type="SUPFAM" id="SSF51445">
    <property type="entry name" value="(Trans)glycosidases"/>
    <property type="match status" value="1"/>
</dbReference>
<feature type="compositionally biased region" description="Low complexity" evidence="11">
    <location>
        <begin position="61"/>
        <end position="105"/>
    </location>
</feature>
<dbReference type="Pfam" id="PF26410">
    <property type="entry name" value="GH5_mannosidase"/>
    <property type="match status" value="1"/>
</dbReference>
<keyword evidence="15" id="KW-1185">Reference proteome</keyword>
<evidence type="ECO:0000256" key="12">
    <source>
        <dbReference type="SAM" id="SignalP"/>
    </source>
</evidence>
<dbReference type="GO" id="GO:0046355">
    <property type="term" value="P:mannan catabolic process"/>
    <property type="evidence" value="ECO:0007669"/>
    <property type="project" value="UniProtKB-ARBA"/>
</dbReference>
<comment type="subcellular location">
    <subcellularLocation>
        <location evidence="2">Secreted</location>
    </subcellularLocation>
</comment>
<feature type="chain" id="PRO_5004452185" description="Mannan endo-1,4-beta-mannosidase A" evidence="12">
    <location>
        <begin position="18"/>
        <end position="453"/>
    </location>
</feature>
<protein>
    <recommendedName>
        <fullName evidence="9">Mannan endo-1,4-beta-mannosidase A</fullName>
        <ecNumber evidence="4">3.2.1.78</ecNumber>
    </recommendedName>
    <alternativeName>
        <fullName evidence="10">Endo-beta-1,4-mannanase A</fullName>
    </alternativeName>
</protein>
<evidence type="ECO:0000256" key="6">
    <source>
        <dbReference type="ARBA" id="ARBA00022729"/>
    </source>
</evidence>
<feature type="region of interest" description="Disordered" evidence="11">
    <location>
        <begin position="61"/>
        <end position="109"/>
    </location>
</feature>
<comment type="catalytic activity">
    <reaction evidence="1">
        <text>Random hydrolysis of (1-&gt;4)-beta-D-mannosidic linkages in mannans, galactomannans and glucomannans.</text>
        <dbReference type="EC" id="3.2.1.78"/>
    </reaction>
</comment>
<evidence type="ECO:0000259" key="13">
    <source>
        <dbReference type="PROSITE" id="PS51164"/>
    </source>
</evidence>
<comment type="similarity">
    <text evidence="3">Belongs to the glycosyl hydrolase 5 (cellulase A) family.</text>
</comment>
<evidence type="ECO:0000256" key="5">
    <source>
        <dbReference type="ARBA" id="ARBA00022525"/>
    </source>
</evidence>
<dbReference type="OrthoDB" id="406631at2759"/>
<evidence type="ECO:0000256" key="7">
    <source>
        <dbReference type="ARBA" id="ARBA00022801"/>
    </source>
</evidence>
<dbReference type="KEGG" id="tmn:UCRPA7_3741"/>
<keyword evidence="5" id="KW-0964">Secreted</keyword>
<dbReference type="Pfam" id="PF00734">
    <property type="entry name" value="CBM_1"/>
    <property type="match status" value="1"/>
</dbReference>
<evidence type="ECO:0000256" key="2">
    <source>
        <dbReference type="ARBA" id="ARBA00004613"/>
    </source>
</evidence>
<dbReference type="Gene3D" id="3.20.20.80">
    <property type="entry name" value="Glycosidases"/>
    <property type="match status" value="1"/>
</dbReference>
<keyword evidence="7" id="KW-0378">Hydrolase</keyword>
<name>R8BN69_PHAM7</name>
<accession>R8BN69</accession>
<dbReference type="GO" id="GO:0030248">
    <property type="term" value="F:cellulose binding"/>
    <property type="evidence" value="ECO:0007669"/>
    <property type="project" value="InterPro"/>
</dbReference>
<evidence type="ECO:0000313" key="14">
    <source>
        <dbReference type="EMBL" id="EOO00791.1"/>
    </source>
</evidence>
<dbReference type="EC" id="3.2.1.78" evidence="4"/>
<reference evidence="15" key="1">
    <citation type="journal article" date="2013" name="Genome Announc.">
        <title>Draft genome sequence of the ascomycete Phaeoacremonium aleophilum strain UCR-PA7, a causal agent of the esca disease complex in grapevines.</title>
        <authorList>
            <person name="Blanco-Ulate B."/>
            <person name="Rolshausen P."/>
            <person name="Cantu D."/>
        </authorList>
    </citation>
    <scope>NUCLEOTIDE SEQUENCE [LARGE SCALE GENOMIC DNA]</scope>
    <source>
        <strain evidence="15">UCR-PA7</strain>
    </source>
</reference>
<feature type="signal peptide" evidence="12">
    <location>
        <begin position="1"/>
        <end position="17"/>
    </location>
</feature>
<dbReference type="InterPro" id="IPR000254">
    <property type="entry name" value="CBD"/>
</dbReference>
<dbReference type="PANTHER" id="PTHR31451:SF39">
    <property type="entry name" value="MANNAN ENDO-1,4-BETA-MANNOSIDASE 1"/>
    <property type="match status" value="1"/>
</dbReference>
<dbReference type="RefSeq" id="XP_007914491.1">
    <property type="nucleotide sequence ID" value="XM_007916300.1"/>
</dbReference>
<dbReference type="EMBL" id="KB933061">
    <property type="protein sequence ID" value="EOO00791.1"/>
    <property type="molecule type" value="Genomic_DNA"/>
</dbReference>
<evidence type="ECO:0000256" key="3">
    <source>
        <dbReference type="ARBA" id="ARBA00005641"/>
    </source>
</evidence>
<feature type="domain" description="CBM1" evidence="13">
    <location>
        <begin position="17"/>
        <end position="53"/>
    </location>
</feature>
<keyword evidence="6 12" id="KW-0732">Signal</keyword>
<evidence type="ECO:0000256" key="10">
    <source>
        <dbReference type="ARBA" id="ARBA00077212"/>
    </source>
</evidence>
<dbReference type="Proteomes" id="UP000014074">
    <property type="component" value="Unassembled WGS sequence"/>
</dbReference>
<dbReference type="eggNOG" id="ENOG502QS4Q">
    <property type="taxonomic scope" value="Eukaryota"/>
</dbReference>
<evidence type="ECO:0000256" key="9">
    <source>
        <dbReference type="ARBA" id="ARBA00068505"/>
    </source>
</evidence>
<keyword evidence="8" id="KW-0326">Glycosidase</keyword>
<dbReference type="SUPFAM" id="SSF57180">
    <property type="entry name" value="Cellulose-binding domain"/>
    <property type="match status" value="1"/>
</dbReference>
<dbReference type="GO" id="GO:0005576">
    <property type="term" value="C:extracellular region"/>
    <property type="evidence" value="ECO:0007669"/>
    <property type="project" value="UniProtKB-SubCell"/>
</dbReference>
<evidence type="ECO:0000256" key="11">
    <source>
        <dbReference type="SAM" id="MobiDB-lite"/>
    </source>
</evidence>
<dbReference type="InterPro" id="IPR035971">
    <property type="entry name" value="CBD_sf"/>
</dbReference>
<evidence type="ECO:0000256" key="4">
    <source>
        <dbReference type="ARBA" id="ARBA00012706"/>
    </source>
</evidence>
<organism evidence="14 15">
    <name type="scientific">Phaeoacremonium minimum (strain UCR-PA7)</name>
    <name type="common">Esca disease fungus</name>
    <name type="synonym">Togninia minima</name>
    <dbReference type="NCBI Taxonomy" id="1286976"/>
    <lineage>
        <taxon>Eukaryota</taxon>
        <taxon>Fungi</taxon>
        <taxon>Dikarya</taxon>
        <taxon>Ascomycota</taxon>
        <taxon>Pezizomycotina</taxon>
        <taxon>Sordariomycetes</taxon>
        <taxon>Sordariomycetidae</taxon>
        <taxon>Togniniales</taxon>
        <taxon>Togniniaceae</taxon>
        <taxon>Phaeoacremonium</taxon>
    </lineage>
</organism>
<dbReference type="FunFam" id="3.20.20.80:FF:000076">
    <property type="entry name" value="Mannan endo-1,4-beta-mannosidase A"/>
    <property type="match status" value="1"/>
</dbReference>
<dbReference type="InterPro" id="IPR001547">
    <property type="entry name" value="Glyco_hydro_5"/>
</dbReference>
<dbReference type="PROSITE" id="PS51164">
    <property type="entry name" value="CBM1_2"/>
    <property type="match status" value="1"/>
</dbReference>
<dbReference type="InterPro" id="IPR045053">
    <property type="entry name" value="MAN-like"/>
</dbReference>
<dbReference type="PROSITE" id="PS00562">
    <property type="entry name" value="CBM1_1"/>
    <property type="match status" value="1"/>
</dbReference>
<evidence type="ECO:0000313" key="15">
    <source>
        <dbReference type="Proteomes" id="UP000014074"/>
    </source>
</evidence>
<dbReference type="PANTHER" id="PTHR31451">
    <property type="match status" value="1"/>
</dbReference>
<dbReference type="GO" id="GO:0016985">
    <property type="term" value="F:mannan endo-1,4-beta-mannosidase activity"/>
    <property type="evidence" value="ECO:0007669"/>
    <property type="project" value="UniProtKB-EC"/>
</dbReference>
<proteinExistence type="inferred from homology"/>
<dbReference type="GeneID" id="19324119"/>
<dbReference type="AlphaFoldDB" id="R8BN69"/>
<dbReference type="InterPro" id="IPR017853">
    <property type="entry name" value="GH"/>
</dbReference>
<sequence length="453" mass="48489">MKATIAGILYLAGAVSAQQSLYGQCGGIGWTGPTSCVSGACCKYQNDWYSQCLSGDCVASSTKASSTSTSRSTLTTSVRTSTSTSKASSTSSKASSTSSKTSSTSGPVSTGFAKPDGTLFNIDGVTKYYAGTNSYWIGFLTNDADVDLVMDQLAQSGLKILRVWGFNDVNSVPSSGTVYYQLLSASGSTINTGADGLQRLDKVVSSAERAGIKLIINFVNNWDDYGGINAYVNAFGGNHTTWYTNTAAQTQYKKYIQAVVSRYKSSSAVFAWELANEPRCQGCSTDVIYTWATSVSAYIKSLDANHMVTLGDEGFGMPGDGSYPYGYSEGVDWVKNLGISTLDFGTFHLYPSSWGTTNDWGNAWIQNHGAECVKQNKPCLFEEYGVTSDHCTVESPWQDTALATPGIAADLFWQLGTTLSSGQTSNDGNTIYYNSSDWTCLVTNHVADINAKY</sequence>